<dbReference type="AlphaFoldDB" id="A0A0E1W436"/>
<evidence type="ECO:0000256" key="1">
    <source>
        <dbReference type="SAM" id="MobiDB-lite"/>
    </source>
</evidence>
<sequence length="45" mass="4925">MANATFESVSTKLIENRYHAHNSVSTAASHAPQLNQARSQKVTID</sequence>
<dbReference type="HOGENOM" id="CLU_3197090_0_0_4"/>
<dbReference type="EMBL" id="CM000833">
    <property type="protein sequence ID" value="EET04422.1"/>
    <property type="molecule type" value="Genomic_DNA"/>
</dbReference>
<name>A0A0E1W436_BURPE</name>
<dbReference type="Proteomes" id="UP000001812">
    <property type="component" value="Chromosome II"/>
</dbReference>
<organism evidence="2">
    <name type="scientific">Burkholderia pseudomallei 1710a</name>
    <dbReference type="NCBI Taxonomy" id="320371"/>
    <lineage>
        <taxon>Bacteria</taxon>
        <taxon>Pseudomonadati</taxon>
        <taxon>Pseudomonadota</taxon>
        <taxon>Betaproteobacteria</taxon>
        <taxon>Burkholderiales</taxon>
        <taxon>Burkholderiaceae</taxon>
        <taxon>Burkholderia</taxon>
        <taxon>pseudomallei group</taxon>
    </lineage>
</organism>
<gene>
    <name evidence="2" type="ORF">BURPS1710A_A1301</name>
</gene>
<proteinExistence type="predicted"/>
<protein>
    <submittedName>
        <fullName evidence="2">Uncharacterized protein</fullName>
    </submittedName>
</protein>
<accession>A0A0E1W436</accession>
<reference evidence="2" key="1">
    <citation type="submission" date="2009-05" db="EMBL/GenBank/DDBJ databases">
        <authorList>
            <person name="Harkins D.M."/>
            <person name="DeShazer D."/>
            <person name="Woods D.E."/>
            <person name="Brinkac L.M."/>
            <person name="Brown K.A."/>
            <person name="Hung G.C."/>
            <person name="Tuanyok A."/>
            <person name="Zhang B."/>
            <person name="Nierman W.C."/>
        </authorList>
    </citation>
    <scope>NUCLEOTIDE SEQUENCE [LARGE SCALE GENOMIC DNA]</scope>
    <source>
        <strain evidence="2">1710a</strain>
    </source>
</reference>
<feature type="region of interest" description="Disordered" evidence="1">
    <location>
        <begin position="23"/>
        <end position="45"/>
    </location>
</feature>
<evidence type="ECO:0000313" key="2">
    <source>
        <dbReference type="EMBL" id="EET04422.1"/>
    </source>
</evidence>